<feature type="region of interest" description="Disordered" evidence="1">
    <location>
        <begin position="1"/>
        <end position="205"/>
    </location>
</feature>
<feature type="compositionally biased region" description="Polar residues" evidence="1">
    <location>
        <begin position="19"/>
        <end position="31"/>
    </location>
</feature>
<accession>A0A7S3GMK1</accession>
<feature type="compositionally biased region" description="Basic and acidic residues" evidence="1">
    <location>
        <begin position="104"/>
        <end position="140"/>
    </location>
</feature>
<evidence type="ECO:0000313" key="2">
    <source>
        <dbReference type="EMBL" id="CAE0271085.1"/>
    </source>
</evidence>
<proteinExistence type="predicted"/>
<dbReference type="EMBL" id="HBIB01050703">
    <property type="protein sequence ID" value="CAE0271085.1"/>
    <property type="molecule type" value="Transcribed_RNA"/>
</dbReference>
<organism evidence="2">
    <name type="scientific">Palpitomonas bilix</name>
    <dbReference type="NCBI Taxonomy" id="652834"/>
    <lineage>
        <taxon>Eukaryota</taxon>
        <taxon>Eukaryota incertae sedis</taxon>
    </lineage>
</organism>
<feature type="region of interest" description="Disordered" evidence="1">
    <location>
        <begin position="274"/>
        <end position="302"/>
    </location>
</feature>
<reference evidence="2" key="1">
    <citation type="submission" date="2021-01" db="EMBL/GenBank/DDBJ databases">
        <authorList>
            <person name="Corre E."/>
            <person name="Pelletier E."/>
            <person name="Niang G."/>
            <person name="Scheremetjew M."/>
            <person name="Finn R."/>
            <person name="Kale V."/>
            <person name="Holt S."/>
            <person name="Cochrane G."/>
            <person name="Meng A."/>
            <person name="Brown T."/>
            <person name="Cohen L."/>
        </authorList>
    </citation>
    <scope>NUCLEOTIDE SEQUENCE</scope>
    <source>
        <strain evidence="2">NIES-2562</strain>
    </source>
</reference>
<feature type="compositionally biased region" description="Basic residues" evidence="1">
    <location>
        <begin position="192"/>
        <end position="203"/>
    </location>
</feature>
<name>A0A7S3GMK1_9EUKA</name>
<sequence>MYAGGGNGNRQETHYAHTGANTGANMSGNESSEGELKSARISRQDGGGSARPLPHPVRKQGWVEQQSLGGVRKEEEREEAAAENVQKSVKGMRGEGKQQGMSLRDQRYEERRQARMREQQQREEREKENEKEEKVKEEVLCRSATNEEDEEGKGEKHESGVPTAERSMESSTEEEGHESAEKVKAPPMQYAHIHHHHHAHSRQRGGSQYVEMIREEKTPEKASFTERKDVHHHLYSAARRRPPDDAFEEGSLFAGLGSVAAQLRKLEAERERRWKKVLPEEEEEASGRQRGGNEATSSKVDAHVIVDENTGIELPHRRLQNFMSWM</sequence>
<evidence type="ECO:0000256" key="1">
    <source>
        <dbReference type="SAM" id="MobiDB-lite"/>
    </source>
</evidence>
<gene>
    <name evidence="2" type="ORF">PBIL07802_LOCUS33441</name>
</gene>
<dbReference type="AlphaFoldDB" id="A0A7S3GMK1"/>
<protein>
    <submittedName>
        <fullName evidence="2">Uncharacterized protein</fullName>
    </submittedName>
</protein>